<dbReference type="SMART" id="SM00450">
    <property type="entry name" value="RHOD"/>
    <property type="match status" value="2"/>
</dbReference>
<evidence type="ECO:0000256" key="2">
    <source>
        <dbReference type="ARBA" id="ARBA00022737"/>
    </source>
</evidence>
<gene>
    <name evidence="4" type="ORF">RHOFW104T7_15635</name>
</gene>
<evidence type="ECO:0000256" key="1">
    <source>
        <dbReference type="ARBA" id="ARBA00022679"/>
    </source>
</evidence>
<dbReference type="CDD" id="cd01448">
    <property type="entry name" value="TST_Repeat_1"/>
    <property type="match status" value="1"/>
</dbReference>
<keyword evidence="5" id="KW-1185">Reference proteome</keyword>
<evidence type="ECO:0000313" key="4">
    <source>
        <dbReference type="EMBL" id="KZC23130.1"/>
    </source>
</evidence>
<organism evidence="4 5">
    <name type="scientific">Rhodanobacter thiooxydans</name>
    <dbReference type="NCBI Taxonomy" id="416169"/>
    <lineage>
        <taxon>Bacteria</taxon>
        <taxon>Pseudomonadati</taxon>
        <taxon>Pseudomonadota</taxon>
        <taxon>Gammaproteobacteria</taxon>
        <taxon>Lysobacterales</taxon>
        <taxon>Rhodanobacteraceae</taxon>
        <taxon>Rhodanobacter</taxon>
    </lineage>
</organism>
<dbReference type="InterPro" id="IPR045078">
    <property type="entry name" value="TST/MPST-like"/>
</dbReference>
<dbReference type="EMBL" id="LVJS01000050">
    <property type="protein sequence ID" value="KZC23130.1"/>
    <property type="molecule type" value="Genomic_DNA"/>
</dbReference>
<proteinExistence type="predicted"/>
<name>A0A154QFV9_9GAMM</name>
<dbReference type="PROSITE" id="PS50206">
    <property type="entry name" value="RHODANESE_3"/>
    <property type="match status" value="2"/>
</dbReference>
<reference evidence="4 5" key="1">
    <citation type="journal article" date="2016" name="MBio">
        <title>Lateral Gene Transfer in a Heavy Metal-Contaminated-Groundwater Microbial Community.</title>
        <authorList>
            <person name="Hemme C.L."/>
            <person name="Green S.J."/>
            <person name="Rishishwar L."/>
            <person name="Prakash O."/>
            <person name="Pettenato A."/>
            <person name="Chakraborty R."/>
            <person name="Deutschbauer A.M."/>
            <person name="Van Nostrand J.D."/>
            <person name="Wu L."/>
            <person name="He Z."/>
            <person name="Jordan I.K."/>
            <person name="Hazen T.C."/>
            <person name="Arkin A.P."/>
            <person name="Kostka J.E."/>
            <person name="Zhou J."/>
        </authorList>
    </citation>
    <scope>NUCLEOTIDE SEQUENCE [LARGE SCALE GENOMIC DNA]</scope>
    <source>
        <strain evidence="4 5">FW104-T7</strain>
    </source>
</reference>
<accession>A0A154QFV9</accession>
<dbReference type="STRING" id="416169.RHOFW104T7_15635"/>
<feature type="domain" description="Rhodanese" evidence="3">
    <location>
        <begin position="203"/>
        <end position="320"/>
    </location>
</feature>
<evidence type="ECO:0000313" key="5">
    <source>
        <dbReference type="Proteomes" id="UP000076131"/>
    </source>
</evidence>
<dbReference type="Gene3D" id="3.40.250.10">
    <property type="entry name" value="Rhodanese-like domain"/>
    <property type="match status" value="2"/>
</dbReference>
<evidence type="ECO:0000259" key="3">
    <source>
        <dbReference type="PROSITE" id="PS50206"/>
    </source>
</evidence>
<protein>
    <recommendedName>
        <fullName evidence="3">Rhodanese domain-containing protein</fullName>
    </recommendedName>
</protein>
<dbReference type="Proteomes" id="UP000076131">
    <property type="component" value="Unassembled WGS sequence"/>
</dbReference>
<dbReference type="PANTHER" id="PTHR11364">
    <property type="entry name" value="THIOSULFATE SULFERTANSFERASE"/>
    <property type="match status" value="1"/>
</dbReference>
<sequence length="322" mass="34552">MKRFFAGVLLAIVAAMVSSVAFGLGVPGPLVTPAWLQQHLAEVNVLDVRDDLASFTKAPTFTTESGKKTLAGFGGHVPGALLLDFSKVRTSRVIDGREIKWMLPTQADFQALLRGVGVQNGRPTVIVSDGTSAGDLDMAARVYWSMKVYGDNSLAILDGGTAAWLEAGYPVNTDAAKPAAGNWVAGPENRKLFADSNDAAKAAAQGKQLVDARPLAFYLGLERKPIVLAAGHIKGAEDFPPEVRAVKRDGSMHFLSRADYEGVFKHLGVNTHKSTITYCNTGHLASGAWFVLHEVMQNPNVAVYDGSMYEWTTEKRPVVGLP</sequence>
<feature type="domain" description="Rhodanese" evidence="3">
    <location>
        <begin position="74"/>
        <end position="173"/>
    </location>
</feature>
<dbReference type="RefSeq" id="WP_008438945.1">
    <property type="nucleotide sequence ID" value="NZ_LVJS01000050.1"/>
</dbReference>
<dbReference type="SUPFAM" id="SSF52821">
    <property type="entry name" value="Rhodanese/Cell cycle control phosphatase"/>
    <property type="match status" value="2"/>
</dbReference>
<keyword evidence="1" id="KW-0808">Transferase</keyword>
<dbReference type="InterPro" id="IPR036873">
    <property type="entry name" value="Rhodanese-like_dom_sf"/>
</dbReference>
<dbReference type="PANTHER" id="PTHR11364:SF27">
    <property type="entry name" value="SULFURTRANSFERASE"/>
    <property type="match status" value="1"/>
</dbReference>
<comment type="caution">
    <text evidence="4">The sequence shown here is derived from an EMBL/GenBank/DDBJ whole genome shotgun (WGS) entry which is preliminary data.</text>
</comment>
<dbReference type="GO" id="GO:0004792">
    <property type="term" value="F:thiosulfate-cyanide sulfurtransferase activity"/>
    <property type="evidence" value="ECO:0007669"/>
    <property type="project" value="TreeGrafter"/>
</dbReference>
<keyword evidence="2" id="KW-0677">Repeat</keyword>
<dbReference type="AlphaFoldDB" id="A0A154QFV9"/>
<dbReference type="Pfam" id="PF00581">
    <property type="entry name" value="Rhodanese"/>
    <property type="match status" value="2"/>
</dbReference>
<dbReference type="eggNOG" id="COG2897">
    <property type="taxonomic scope" value="Bacteria"/>
</dbReference>
<dbReference type="InterPro" id="IPR001763">
    <property type="entry name" value="Rhodanese-like_dom"/>
</dbReference>